<accession>A0ABT7PN00</accession>
<comment type="caution">
    <text evidence="3">The sequence shown here is derived from an EMBL/GenBank/DDBJ whole genome shotgun (WGS) entry which is preliminary data.</text>
</comment>
<evidence type="ECO:0000313" key="3">
    <source>
        <dbReference type="EMBL" id="MDM4017867.1"/>
    </source>
</evidence>
<dbReference type="RefSeq" id="WP_289165441.1">
    <property type="nucleotide sequence ID" value="NZ_JASZZN010000017.1"/>
</dbReference>
<dbReference type="EMBL" id="JASZZN010000017">
    <property type="protein sequence ID" value="MDM4017867.1"/>
    <property type="molecule type" value="Genomic_DNA"/>
</dbReference>
<feature type="chain" id="PRO_5045526790" evidence="2">
    <location>
        <begin position="29"/>
        <end position="306"/>
    </location>
</feature>
<reference evidence="3 4" key="1">
    <citation type="submission" date="2023-06" db="EMBL/GenBank/DDBJ databases">
        <title>Roseiconus lacunae JC819 isolated from Gulf of Mannar region, Tamil Nadu.</title>
        <authorList>
            <person name="Pk S."/>
            <person name="Ch S."/>
            <person name="Ch V.R."/>
        </authorList>
    </citation>
    <scope>NUCLEOTIDE SEQUENCE [LARGE SCALE GENOMIC DNA]</scope>
    <source>
        <strain evidence="3 4">JC819</strain>
    </source>
</reference>
<keyword evidence="4" id="KW-1185">Reference proteome</keyword>
<evidence type="ECO:0000256" key="2">
    <source>
        <dbReference type="SAM" id="SignalP"/>
    </source>
</evidence>
<dbReference type="Pfam" id="PF09865">
    <property type="entry name" value="DUF2092"/>
    <property type="match status" value="1"/>
</dbReference>
<dbReference type="InterPro" id="IPR019207">
    <property type="entry name" value="DUF2092"/>
</dbReference>
<protein>
    <submittedName>
        <fullName evidence="3">DUF2092 domain-containing protein</fullName>
    </submittedName>
</protein>
<proteinExistence type="predicted"/>
<feature type="region of interest" description="Disordered" evidence="1">
    <location>
        <begin position="42"/>
        <end position="62"/>
    </location>
</feature>
<dbReference type="Proteomes" id="UP001239462">
    <property type="component" value="Unassembled WGS sequence"/>
</dbReference>
<sequence length="306" mass="34297">MKFNPMLFSSPILLAGTLLVCMPVVAPAQDAEQTTVADITAADKTDDSDSQDPVQPAEEPPAIDDKTVEAIDALFDRLRQAKSTRTTIKVAEETIIEGAVIGSKESSYQIASTAPNQFTVYYKSEQQRTRIYNNETTATIAITPSAFTSLEQPLKMQHAVFELPFPMGPYPEPVLALSLAGVDPSLSLLSGMKSVEIADRKPFRGKTAAIHFVGVQDDDVRWDLWITQREPIRPLRLRVNLTEMLRQNGSLDLPDDYQFVLRFDFDMWKVDNENSSGLFEYAKIKDATEYKTLQEYFDTTKSPRSE</sequence>
<keyword evidence="2" id="KW-0732">Signal</keyword>
<name>A0ABT7PN00_9BACT</name>
<organism evidence="3 4">
    <name type="scientific">Roseiconus lacunae</name>
    <dbReference type="NCBI Taxonomy" id="2605694"/>
    <lineage>
        <taxon>Bacteria</taxon>
        <taxon>Pseudomonadati</taxon>
        <taxon>Planctomycetota</taxon>
        <taxon>Planctomycetia</taxon>
        <taxon>Pirellulales</taxon>
        <taxon>Pirellulaceae</taxon>
        <taxon>Roseiconus</taxon>
    </lineage>
</organism>
<feature type="signal peptide" evidence="2">
    <location>
        <begin position="1"/>
        <end position="28"/>
    </location>
</feature>
<evidence type="ECO:0000313" key="4">
    <source>
        <dbReference type="Proteomes" id="UP001239462"/>
    </source>
</evidence>
<gene>
    <name evidence="3" type="ORF">QTN89_20640</name>
</gene>
<evidence type="ECO:0000256" key="1">
    <source>
        <dbReference type="SAM" id="MobiDB-lite"/>
    </source>
</evidence>